<dbReference type="PROSITE" id="PS50165">
    <property type="entry name" value="UVRC"/>
    <property type="match status" value="1"/>
</dbReference>
<gene>
    <name evidence="7 11" type="primary">uvrC</name>
    <name evidence="11" type="ORF">EHSB41UT_03026</name>
</gene>
<evidence type="ECO:0000256" key="2">
    <source>
        <dbReference type="ARBA" id="ARBA00022763"/>
    </source>
</evidence>
<dbReference type="Pfam" id="PF08459">
    <property type="entry name" value="UvrC_RNaseH_dom"/>
    <property type="match status" value="1"/>
</dbReference>
<dbReference type="InterPro" id="IPR004791">
    <property type="entry name" value="UvrC"/>
</dbReference>
<evidence type="ECO:0000256" key="5">
    <source>
        <dbReference type="ARBA" id="ARBA00023204"/>
    </source>
</evidence>
<keyword evidence="2 7" id="KW-0227">DNA damage</keyword>
<dbReference type="FunFam" id="3.30.420.340:FF:000001">
    <property type="entry name" value="UvrABC system protein C"/>
    <property type="match status" value="1"/>
</dbReference>
<dbReference type="RefSeq" id="WP_087111345.1">
    <property type="nucleotide sequence ID" value="NZ_CBCSCN010000007.1"/>
</dbReference>
<feature type="domain" description="UvrC family homology region profile" evidence="10">
    <location>
        <begin position="258"/>
        <end position="484"/>
    </location>
</feature>
<evidence type="ECO:0000313" key="12">
    <source>
        <dbReference type="Proteomes" id="UP000196573"/>
    </source>
</evidence>
<dbReference type="SUPFAM" id="SSF82771">
    <property type="entry name" value="GIY-YIG endonuclease"/>
    <property type="match status" value="1"/>
</dbReference>
<dbReference type="Pfam" id="PF14520">
    <property type="entry name" value="HHH_5"/>
    <property type="match status" value="1"/>
</dbReference>
<keyword evidence="1 7" id="KW-0963">Cytoplasm</keyword>
<dbReference type="Pfam" id="PF02151">
    <property type="entry name" value="UVR"/>
    <property type="match status" value="1"/>
</dbReference>
<dbReference type="FunFam" id="3.40.1440.10:FF:000001">
    <property type="entry name" value="UvrABC system protein C"/>
    <property type="match status" value="1"/>
</dbReference>
<protein>
    <recommendedName>
        <fullName evidence="7">UvrABC system protein C</fullName>
        <shortName evidence="7">Protein UvrC</shortName>
    </recommendedName>
    <alternativeName>
        <fullName evidence="7">Excinuclease ABC subunit C</fullName>
    </alternativeName>
</protein>
<dbReference type="SMART" id="SM00278">
    <property type="entry name" value="HhH1"/>
    <property type="match status" value="2"/>
</dbReference>
<dbReference type="GO" id="GO:0006289">
    <property type="term" value="P:nucleotide-excision repair"/>
    <property type="evidence" value="ECO:0007669"/>
    <property type="project" value="UniProtKB-UniRule"/>
</dbReference>
<dbReference type="InterPro" id="IPR010994">
    <property type="entry name" value="RuvA_2-like"/>
</dbReference>
<dbReference type="GO" id="GO:0003677">
    <property type="term" value="F:DNA binding"/>
    <property type="evidence" value="ECO:0007669"/>
    <property type="project" value="UniProtKB-UniRule"/>
</dbReference>
<comment type="subcellular location">
    <subcellularLocation>
        <location evidence="7">Cytoplasm</location>
    </subcellularLocation>
</comment>
<dbReference type="Gene3D" id="3.40.1440.10">
    <property type="entry name" value="GIY-YIG endonuclease"/>
    <property type="match status" value="1"/>
</dbReference>
<dbReference type="OrthoDB" id="9804933at2"/>
<dbReference type="SUPFAM" id="SSF46600">
    <property type="entry name" value="C-terminal UvrC-binding domain of UvrB"/>
    <property type="match status" value="1"/>
</dbReference>
<dbReference type="PANTHER" id="PTHR30562">
    <property type="entry name" value="UVRC/OXIDOREDUCTASE"/>
    <property type="match status" value="1"/>
</dbReference>
<dbReference type="SUPFAM" id="SSF47781">
    <property type="entry name" value="RuvA domain 2-like"/>
    <property type="match status" value="1"/>
</dbReference>
<dbReference type="InterPro" id="IPR001943">
    <property type="entry name" value="UVR_dom"/>
</dbReference>
<dbReference type="Gene3D" id="3.30.420.340">
    <property type="entry name" value="UvrC, RNAse H endonuclease domain"/>
    <property type="match status" value="1"/>
</dbReference>
<dbReference type="PROSITE" id="PS50164">
    <property type="entry name" value="GIY_YIG"/>
    <property type="match status" value="1"/>
</dbReference>
<dbReference type="Gene3D" id="4.10.860.10">
    <property type="entry name" value="UVR domain"/>
    <property type="match status" value="1"/>
</dbReference>
<dbReference type="InterPro" id="IPR050066">
    <property type="entry name" value="UvrABC_protein_C"/>
</dbReference>
<dbReference type="Pfam" id="PF22920">
    <property type="entry name" value="UvrC_RNaseH"/>
    <property type="match status" value="1"/>
</dbReference>
<dbReference type="GO" id="GO:0005737">
    <property type="term" value="C:cytoplasm"/>
    <property type="evidence" value="ECO:0007669"/>
    <property type="project" value="UniProtKB-SubCell"/>
</dbReference>
<dbReference type="GO" id="GO:0009381">
    <property type="term" value="F:excinuclease ABC activity"/>
    <property type="evidence" value="ECO:0007669"/>
    <property type="project" value="UniProtKB-UniRule"/>
</dbReference>
<dbReference type="GO" id="GO:0009432">
    <property type="term" value="P:SOS response"/>
    <property type="evidence" value="ECO:0007669"/>
    <property type="project" value="UniProtKB-UniRule"/>
</dbReference>
<keyword evidence="5 7" id="KW-0234">DNA repair</keyword>
<dbReference type="PROSITE" id="PS50151">
    <property type="entry name" value="UVR"/>
    <property type="match status" value="1"/>
</dbReference>
<evidence type="ECO:0000256" key="7">
    <source>
        <dbReference type="HAMAP-Rule" id="MF_00203"/>
    </source>
</evidence>
<dbReference type="Proteomes" id="UP000196573">
    <property type="component" value="Unassembled WGS sequence"/>
</dbReference>
<keyword evidence="4 7" id="KW-0267">Excision nuclease</keyword>
<feature type="domain" description="UVR" evidence="8">
    <location>
        <begin position="208"/>
        <end position="243"/>
    </location>
</feature>
<dbReference type="NCBIfam" id="TIGR00194">
    <property type="entry name" value="uvrC"/>
    <property type="match status" value="1"/>
</dbReference>
<keyword evidence="6 7" id="KW-0742">SOS response</keyword>
<dbReference type="EMBL" id="FWPT01000007">
    <property type="protein sequence ID" value="SMA49059.1"/>
    <property type="molecule type" value="Genomic_DNA"/>
</dbReference>
<feature type="domain" description="GIY-YIG" evidence="9">
    <location>
        <begin position="21"/>
        <end position="99"/>
    </location>
</feature>
<accession>A0A1X7ALR0</accession>
<dbReference type="PANTHER" id="PTHR30562:SF1">
    <property type="entry name" value="UVRABC SYSTEM PROTEIN C"/>
    <property type="match status" value="1"/>
</dbReference>
<evidence type="ECO:0000259" key="9">
    <source>
        <dbReference type="PROSITE" id="PS50164"/>
    </source>
</evidence>
<dbReference type="Gene3D" id="1.10.150.20">
    <property type="entry name" value="5' to 3' exonuclease, C-terminal subdomain"/>
    <property type="match status" value="1"/>
</dbReference>
<comment type="subunit">
    <text evidence="7">Interacts with UvrB in an incision complex.</text>
</comment>
<dbReference type="SMART" id="SM00465">
    <property type="entry name" value="GIYc"/>
    <property type="match status" value="1"/>
</dbReference>
<dbReference type="NCBIfam" id="NF001824">
    <property type="entry name" value="PRK00558.1-5"/>
    <property type="match status" value="1"/>
</dbReference>
<keyword evidence="3 7" id="KW-0228">DNA excision</keyword>
<dbReference type="InterPro" id="IPR038476">
    <property type="entry name" value="UvrC_RNase_H_dom_sf"/>
</dbReference>
<dbReference type="GO" id="GO:0009380">
    <property type="term" value="C:excinuclease repair complex"/>
    <property type="evidence" value="ECO:0007669"/>
    <property type="project" value="InterPro"/>
</dbReference>
<reference evidence="11 12" key="1">
    <citation type="submission" date="2017-03" db="EMBL/GenBank/DDBJ databases">
        <authorList>
            <person name="Afonso C.L."/>
            <person name="Miller P.J."/>
            <person name="Scott M.A."/>
            <person name="Spackman E."/>
            <person name="Goraichik I."/>
            <person name="Dimitrov K.M."/>
            <person name="Suarez D.L."/>
            <person name="Swayne D.E."/>
        </authorList>
    </citation>
    <scope>NUCLEOTIDE SEQUENCE [LARGE SCALE GENOMIC DNA]</scope>
    <source>
        <strain evidence="11">SB41UT1</strain>
    </source>
</reference>
<dbReference type="HAMAP" id="MF_00203">
    <property type="entry name" value="UvrC"/>
    <property type="match status" value="1"/>
</dbReference>
<dbReference type="InterPro" id="IPR001162">
    <property type="entry name" value="UvrC_RNase_H_dom"/>
</dbReference>
<proteinExistence type="inferred from homology"/>
<dbReference type="InterPro" id="IPR003583">
    <property type="entry name" value="Hlx-hairpin-Hlx_DNA-bd_motif"/>
</dbReference>
<evidence type="ECO:0000259" key="8">
    <source>
        <dbReference type="PROSITE" id="PS50151"/>
    </source>
</evidence>
<organism evidence="11 12">
    <name type="scientific">Parendozoicomonas haliclonae</name>
    <dbReference type="NCBI Taxonomy" id="1960125"/>
    <lineage>
        <taxon>Bacteria</taxon>
        <taxon>Pseudomonadati</taxon>
        <taxon>Pseudomonadota</taxon>
        <taxon>Gammaproteobacteria</taxon>
        <taxon>Oceanospirillales</taxon>
        <taxon>Endozoicomonadaceae</taxon>
        <taxon>Parendozoicomonas</taxon>
    </lineage>
</organism>
<evidence type="ECO:0000256" key="1">
    <source>
        <dbReference type="ARBA" id="ARBA00022490"/>
    </source>
</evidence>
<evidence type="ECO:0000256" key="4">
    <source>
        <dbReference type="ARBA" id="ARBA00022881"/>
    </source>
</evidence>
<sequence>MPASESDSAFDHKAFLQTASQEPGVYRMLGKDGKILYVGKAKSLKNRLASYFRAQGRSVKTEALVARIHNIETIVTNSESEALILEQNLIKANRPPYNILLRDDKSYPFIFLSEDEWPRLSLHRGTKRKKGRYFGPYPSAGSARESLILLQKVFRVRQCEDSYFRNRTRPCLQYQINRCKAPCVDLVGDDEYRQDVKDSVDFLEGRSQQLLYDLIKRMESAAENLEFEVAAGYRDSIHYLRKVQEKQVIDVESGDADVFGVVSEPGGNCVQVMFVRQGRILGTRHFFPEFTEGDLAENLESFLGQFYISLADTRDFPRDIILPVAIPGHEALAEAIRTVVGRTVKLRHNVRGERKDWLALAERNARHTLNTHLADRRNIYERFLSLQQSLELESMPERIECFDISHTMGEGTVASCVVFDQQGARKSDYRRFNIKGIIPGDDYAAMAQAVERRYCRVLDEGGVLPDLLLIDGGKGQLSKAMEIMRGLQLEHVTVYGVAKGETRKPGLEVLINGHTGREYALDGGTPGLHLVQQVRDESHRFAITGHRNRRDKKRTRSQLEDIPGVGAKRRAALLSFFGSVKAIRESTVEEIAKVQGVSRAMAQQILDALS</sequence>
<dbReference type="InterPro" id="IPR036876">
    <property type="entry name" value="UVR_dom_sf"/>
</dbReference>
<dbReference type="CDD" id="cd10434">
    <property type="entry name" value="GIY-YIG_UvrC_Cho"/>
    <property type="match status" value="1"/>
</dbReference>
<dbReference type="Pfam" id="PF01541">
    <property type="entry name" value="GIY-YIG"/>
    <property type="match status" value="1"/>
</dbReference>
<dbReference type="InterPro" id="IPR035901">
    <property type="entry name" value="GIY-YIG_endonuc_sf"/>
</dbReference>
<dbReference type="AlphaFoldDB" id="A0A1X7ALR0"/>
<evidence type="ECO:0000256" key="3">
    <source>
        <dbReference type="ARBA" id="ARBA00022769"/>
    </source>
</evidence>
<comment type="similarity">
    <text evidence="7">Belongs to the UvrC family.</text>
</comment>
<evidence type="ECO:0000313" key="11">
    <source>
        <dbReference type="EMBL" id="SMA49059.1"/>
    </source>
</evidence>
<evidence type="ECO:0000259" key="10">
    <source>
        <dbReference type="PROSITE" id="PS50165"/>
    </source>
</evidence>
<comment type="function">
    <text evidence="7">The UvrABC repair system catalyzes the recognition and processing of DNA lesions. UvrC both incises the 5' and 3' sides of the lesion. The N-terminal half is responsible for the 3' incision and the C-terminal half is responsible for the 5' incision.</text>
</comment>
<evidence type="ECO:0000256" key="6">
    <source>
        <dbReference type="ARBA" id="ARBA00023236"/>
    </source>
</evidence>
<dbReference type="InterPro" id="IPR000305">
    <property type="entry name" value="GIY-YIG_endonuc"/>
</dbReference>
<keyword evidence="12" id="KW-1185">Reference proteome</keyword>
<name>A0A1X7ALR0_9GAMM</name>
<dbReference type="InterPro" id="IPR047296">
    <property type="entry name" value="GIY-YIG_UvrC_Cho"/>
</dbReference>